<feature type="domain" description="Pyrroline-5-carboxylate reductase catalytic N-terminal" evidence="2">
    <location>
        <begin position="11"/>
        <end position="87"/>
    </location>
</feature>
<sequence>MGITAMTKSTISVTGAGRIGQAIAELAVRQGHPVVLSNSRGPETLQAVVDELGPLASSDTTAGAASQGDIVVIAVTFDAIESLPRRRPDRKSGARRHQLLRAPRRSHPRGGRRPRSDFSTRPTGIAGSARGQGVQPHRLVRHPRRCAAFGSPGPARNRSSRRPPARQAASSK</sequence>
<evidence type="ECO:0000256" key="1">
    <source>
        <dbReference type="SAM" id="MobiDB-lite"/>
    </source>
</evidence>
<proteinExistence type="predicted"/>
<evidence type="ECO:0000313" key="4">
    <source>
        <dbReference type="Proteomes" id="UP000275395"/>
    </source>
</evidence>
<feature type="region of interest" description="Disordered" evidence="1">
    <location>
        <begin position="84"/>
        <end position="172"/>
    </location>
</feature>
<feature type="compositionally biased region" description="Basic residues" evidence="1">
    <location>
        <begin position="93"/>
        <end position="113"/>
    </location>
</feature>
<evidence type="ECO:0000313" key="3">
    <source>
        <dbReference type="EMBL" id="RLP68747.1"/>
    </source>
</evidence>
<evidence type="ECO:0000259" key="2">
    <source>
        <dbReference type="Pfam" id="PF03807"/>
    </source>
</evidence>
<dbReference type="SUPFAM" id="SSF51735">
    <property type="entry name" value="NAD(P)-binding Rossmann-fold domains"/>
    <property type="match status" value="1"/>
</dbReference>
<accession>A0A3L6ZLK3</accession>
<dbReference type="AlphaFoldDB" id="A0A3L6ZLK3"/>
<dbReference type="Gene3D" id="3.40.50.720">
    <property type="entry name" value="NAD(P)-binding Rossmann-like Domain"/>
    <property type="match status" value="1"/>
</dbReference>
<dbReference type="Pfam" id="PF03807">
    <property type="entry name" value="F420_oxidored"/>
    <property type="match status" value="1"/>
</dbReference>
<dbReference type="EMBL" id="RCUW01000007">
    <property type="protein sequence ID" value="RLP68747.1"/>
    <property type="molecule type" value="Genomic_DNA"/>
</dbReference>
<protein>
    <recommendedName>
        <fullName evidence="2">Pyrroline-5-carboxylate reductase catalytic N-terminal domain-containing protein</fullName>
    </recommendedName>
</protein>
<dbReference type="InterPro" id="IPR036291">
    <property type="entry name" value="NAD(P)-bd_dom_sf"/>
</dbReference>
<organism evidence="3 4">
    <name type="scientific">Mycetocola reblochoni</name>
    <dbReference type="NCBI Taxonomy" id="331618"/>
    <lineage>
        <taxon>Bacteria</taxon>
        <taxon>Bacillati</taxon>
        <taxon>Actinomycetota</taxon>
        <taxon>Actinomycetes</taxon>
        <taxon>Micrococcales</taxon>
        <taxon>Microbacteriaceae</taxon>
        <taxon>Mycetocola</taxon>
    </lineage>
</organism>
<dbReference type="InterPro" id="IPR028939">
    <property type="entry name" value="P5C_Rdtase_cat_N"/>
</dbReference>
<gene>
    <name evidence="3" type="ORF">D9V30_09305</name>
</gene>
<dbReference type="Proteomes" id="UP000275395">
    <property type="component" value="Unassembled WGS sequence"/>
</dbReference>
<name>A0A3L6ZLK3_9MICO</name>
<comment type="caution">
    <text evidence="3">The sequence shown here is derived from an EMBL/GenBank/DDBJ whole genome shotgun (WGS) entry which is preliminary data.</text>
</comment>
<reference evidence="3 4" key="1">
    <citation type="submission" date="2018-10" db="EMBL/GenBank/DDBJ databases">
        <authorList>
            <person name="Li J."/>
        </authorList>
    </citation>
    <scope>NUCLEOTIDE SEQUENCE [LARGE SCALE GENOMIC DNA]</scope>
    <source>
        <strain evidence="3 4">JCM 30549</strain>
    </source>
</reference>